<feature type="coiled-coil region" evidence="1">
    <location>
        <begin position="313"/>
        <end position="417"/>
    </location>
</feature>
<evidence type="ECO:0000256" key="2">
    <source>
        <dbReference type="SAM" id="MobiDB-lite"/>
    </source>
</evidence>
<sequence length="529" mass="57975">MRLADSPLATAVVSPPSREKSPPRAQPVRTGDQSERYEVTFALPGALGMEFAEIEPPYRISRVHAGSIAEKLDVRPGDCMRAVDGNVLTDEKVEWESIRQMLSKRPVVAQFERGLPGEAGDGSRIGGVVGNWGVGVLTSAISNVKTATHAAIATGIGSAARRAEDGSRTPEDRGLVESLQAQVAQLQKQLAERPLVELPQERSGSRDDGGDDSFSTLADAYASLQQQHSSLLAQFDAMQQMQSHAEEVERYKARVEQLEEEKRALEGAVRDLGNLDTLKDRLRKGMEAEVNAADQARQIVTLEDEVCRLRRSLAASQEALDSYTAAIDNAEDLQLGDANELQSRLDDALAEKARIQAALAAEEQKSRKLQEQSEKVLDLTRSVTAITAEREALKGRVAELEKVVNSCLQKLQKEMQDRPYLIDRREVARAVIAFVRACDAGEVEEETAIQRLTEQLGFTVEERQALGSAELPQADGPRPSLLNRAAGDGDDKRERFGDSFLAFLEREVGDDSSALEKKRIPDPDEPMAE</sequence>
<keyword evidence="4" id="KW-1185">Reference proteome</keyword>
<name>C5KKL8_PERM5</name>
<dbReference type="GeneID" id="9062013"/>
<reference evidence="3 4" key="1">
    <citation type="submission" date="2008-07" db="EMBL/GenBank/DDBJ databases">
        <authorList>
            <person name="El-Sayed N."/>
            <person name="Caler E."/>
            <person name="Inman J."/>
            <person name="Amedeo P."/>
            <person name="Hass B."/>
            <person name="Wortman J."/>
        </authorList>
    </citation>
    <scope>NUCLEOTIDE SEQUENCE [LARGE SCALE GENOMIC DNA]</scope>
    <source>
        <strain evidence="4">ATCC 50983 / TXsc</strain>
    </source>
</reference>
<feature type="region of interest" description="Disordered" evidence="2">
    <location>
        <begin position="468"/>
        <end position="493"/>
    </location>
</feature>
<dbReference type="OMA" id="TLEDEVC"/>
<dbReference type="OrthoDB" id="434912at2759"/>
<feature type="region of interest" description="Disordered" evidence="2">
    <location>
        <begin position="192"/>
        <end position="215"/>
    </location>
</feature>
<keyword evidence="1" id="KW-0175">Coiled coil</keyword>
<dbReference type="SUPFAM" id="SSF50156">
    <property type="entry name" value="PDZ domain-like"/>
    <property type="match status" value="1"/>
</dbReference>
<dbReference type="EMBL" id="GG673688">
    <property type="protein sequence ID" value="EER15130.1"/>
    <property type="molecule type" value="Genomic_DNA"/>
</dbReference>
<dbReference type="AlphaFoldDB" id="C5KKL8"/>
<dbReference type="RefSeq" id="XP_002783334.1">
    <property type="nucleotide sequence ID" value="XM_002783288.1"/>
</dbReference>
<evidence type="ECO:0000256" key="1">
    <source>
        <dbReference type="SAM" id="Coils"/>
    </source>
</evidence>
<dbReference type="InParanoid" id="C5KKL8"/>
<accession>C5KKL8</accession>
<organism evidence="4">
    <name type="scientific">Perkinsus marinus (strain ATCC 50983 / TXsc)</name>
    <dbReference type="NCBI Taxonomy" id="423536"/>
    <lineage>
        <taxon>Eukaryota</taxon>
        <taxon>Sar</taxon>
        <taxon>Alveolata</taxon>
        <taxon>Perkinsozoa</taxon>
        <taxon>Perkinsea</taxon>
        <taxon>Perkinsida</taxon>
        <taxon>Perkinsidae</taxon>
        <taxon>Perkinsus</taxon>
    </lineage>
</organism>
<dbReference type="InterPro" id="IPR036034">
    <property type="entry name" value="PDZ_sf"/>
</dbReference>
<protein>
    <submittedName>
        <fullName evidence="3">M protein, serotype 49, putative</fullName>
    </submittedName>
</protein>
<proteinExistence type="predicted"/>
<evidence type="ECO:0000313" key="4">
    <source>
        <dbReference type="Proteomes" id="UP000007800"/>
    </source>
</evidence>
<feature type="region of interest" description="Disordered" evidence="2">
    <location>
        <begin position="1"/>
        <end position="35"/>
    </location>
</feature>
<evidence type="ECO:0000313" key="3">
    <source>
        <dbReference type="EMBL" id="EER15130.1"/>
    </source>
</evidence>
<gene>
    <name evidence="3" type="ORF">Pmar_PMAR023456</name>
</gene>
<dbReference type="Proteomes" id="UP000007800">
    <property type="component" value="Unassembled WGS sequence"/>
</dbReference>
<feature type="region of interest" description="Disordered" evidence="2">
    <location>
        <begin position="509"/>
        <end position="529"/>
    </location>
</feature>
<feature type="compositionally biased region" description="Basic and acidic residues" evidence="2">
    <location>
        <begin position="192"/>
        <end position="208"/>
    </location>
</feature>
<feature type="coiled-coil region" evidence="1">
    <location>
        <begin position="241"/>
        <end position="275"/>
    </location>
</feature>
<feature type="compositionally biased region" description="Basic and acidic residues" evidence="2">
    <location>
        <begin position="509"/>
        <end position="522"/>
    </location>
</feature>